<protein>
    <submittedName>
        <fullName evidence="5">Molybdate ABC transporter substrate-binding protein</fullName>
    </submittedName>
</protein>
<evidence type="ECO:0000256" key="1">
    <source>
        <dbReference type="ARBA" id="ARBA00009175"/>
    </source>
</evidence>
<keyword evidence="2 4" id="KW-0479">Metal-binding</keyword>
<accession>A0A4P9VGG4</accession>
<evidence type="ECO:0000256" key="3">
    <source>
        <dbReference type="ARBA" id="ARBA00022729"/>
    </source>
</evidence>
<comment type="caution">
    <text evidence="5">The sequence shown here is derived from an EMBL/GenBank/DDBJ whole genome shotgun (WGS) entry which is preliminary data.</text>
</comment>
<dbReference type="PANTHER" id="PTHR30632:SF14">
    <property type="entry name" value="TUNGSTATE_MOLYBDATE_CHROMATE-BINDING PROTEIN MODA"/>
    <property type="match status" value="1"/>
</dbReference>
<dbReference type="GO" id="GO:0015689">
    <property type="term" value="P:molybdate ion transport"/>
    <property type="evidence" value="ECO:0007669"/>
    <property type="project" value="InterPro"/>
</dbReference>
<feature type="binding site" evidence="4">
    <location>
        <position position="200"/>
    </location>
    <ligand>
        <name>molybdate</name>
        <dbReference type="ChEBI" id="CHEBI:36264"/>
    </ligand>
</feature>
<dbReference type="Proteomes" id="UP000257039">
    <property type="component" value="Unassembled WGS sequence"/>
</dbReference>
<dbReference type="Gene3D" id="3.40.190.10">
    <property type="entry name" value="Periplasmic binding protein-like II"/>
    <property type="match status" value="2"/>
</dbReference>
<dbReference type="Pfam" id="PF13531">
    <property type="entry name" value="SBP_bac_11"/>
    <property type="match status" value="1"/>
</dbReference>
<dbReference type="EMBL" id="NDXW01000001">
    <property type="protein sequence ID" value="RDH42235.1"/>
    <property type="molecule type" value="Genomic_DNA"/>
</dbReference>
<sequence length="282" mass="31824">MCCWKNAHHLRLKATRQHHRYFSHEAAHLRFFVLALIVLALISQSTFSHASLATKNVITIAVASNFKPTLRNLSNHYQQLNKNQKIVLSSAATGVLFTQIRQGAPFDAFFAADSLRPKLLEKAGLIFPNSRITYAHGQLVLWSREYTGSIHAKNIKQRLQKSTQLSIANPKTAPYGLAAQQVLQRLNLWPHPRLVMGHNIAQALQFIQTGNAATGFIAKAQLPFIKRGQTWEIPQAWYQPIEQQAVILKRSQASTATQHFFNFIRSKKAKAIIKQAGYDLPE</sequence>
<evidence type="ECO:0000256" key="2">
    <source>
        <dbReference type="ARBA" id="ARBA00022723"/>
    </source>
</evidence>
<dbReference type="PIRSF" id="PIRSF004846">
    <property type="entry name" value="ModA"/>
    <property type="match status" value="1"/>
</dbReference>
<dbReference type="InterPro" id="IPR044084">
    <property type="entry name" value="AvModA-like_subst-bd"/>
</dbReference>
<dbReference type="CDD" id="cd13539">
    <property type="entry name" value="PBP2_AvModA"/>
    <property type="match status" value="1"/>
</dbReference>
<dbReference type="AlphaFoldDB" id="A0A4P9VGG4"/>
<dbReference type="RefSeq" id="WP_094785769.1">
    <property type="nucleotide sequence ID" value="NZ_NDXW01000001.1"/>
</dbReference>
<proteinExistence type="inferred from homology"/>
<dbReference type="GO" id="GO:0030973">
    <property type="term" value="F:molybdate ion binding"/>
    <property type="evidence" value="ECO:0007669"/>
    <property type="project" value="InterPro"/>
</dbReference>
<dbReference type="InterPro" id="IPR005950">
    <property type="entry name" value="ModA"/>
</dbReference>
<dbReference type="GO" id="GO:0046872">
    <property type="term" value="F:metal ion binding"/>
    <property type="evidence" value="ECO:0007669"/>
    <property type="project" value="UniProtKB-KW"/>
</dbReference>
<keyword evidence="6" id="KW-1185">Reference proteome</keyword>
<comment type="similarity">
    <text evidence="1">Belongs to the bacterial solute-binding protein ModA family.</text>
</comment>
<reference evidence="5 6" key="1">
    <citation type="submission" date="2017-04" db="EMBL/GenBank/DDBJ databases">
        <title>Draft genome sequence of Zooshikella ganghwensis VG4 isolated from Red Sea sediments.</title>
        <authorList>
            <person name="Rehman Z."/>
            <person name="Alam I."/>
            <person name="Kamau A."/>
            <person name="Bajic V."/>
            <person name="Leiknes T."/>
        </authorList>
    </citation>
    <scope>NUCLEOTIDE SEQUENCE [LARGE SCALE GENOMIC DNA]</scope>
    <source>
        <strain evidence="5 6">VG4</strain>
    </source>
</reference>
<evidence type="ECO:0000313" key="6">
    <source>
        <dbReference type="Proteomes" id="UP000257039"/>
    </source>
</evidence>
<dbReference type="NCBIfam" id="TIGR01256">
    <property type="entry name" value="modA"/>
    <property type="match status" value="1"/>
</dbReference>
<gene>
    <name evidence="5" type="primary">modA</name>
    <name evidence="5" type="ORF">B9G39_01555</name>
</gene>
<organism evidence="5 6">
    <name type="scientific">Zooshikella ganghwensis</name>
    <dbReference type="NCBI Taxonomy" id="202772"/>
    <lineage>
        <taxon>Bacteria</taxon>
        <taxon>Pseudomonadati</taxon>
        <taxon>Pseudomonadota</taxon>
        <taxon>Gammaproteobacteria</taxon>
        <taxon>Oceanospirillales</taxon>
        <taxon>Zooshikellaceae</taxon>
        <taxon>Zooshikella</taxon>
    </lineage>
</organism>
<evidence type="ECO:0000313" key="5">
    <source>
        <dbReference type="EMBL" id="RDH42235.1"/>
    </source>
</evidence>
<dbReference type="PANTHER" id="PTHR30632">
    <property type="entry name" value="MOLYBDATE-BINDING PERIPLASMIC PROTEIN"/>
    <property type="match status" value="1"/>
</dbReference>
<keyword evidence="3" id="KW-0732">Signal</keyword>
<evidence type="ECO:0000256" key="4">
    <source>
        <dbReference type="PIRSR" id="PIRSR004846-1"/>
    </source>
</evidence>
<keyword evidence="4" id="KW-0500">Molybdenum</keyword>
<feature type="binding site" evidence="4">
    <location>
        <position position="93"/>
    </location>
    <ligand>
        <name>molybdate</name>
        <dbReference type="ChEBI" id="CHEBI:36264"/>
    </ligand>
</feature>
<dbReference type="SUPFAM" id="SSF53850">
    <property type="entry name" value="Periplasmic binding protein-like II"/>
    <property type="match status" value="1"/>
</dbReference>
<name>A0A4P9VGG4_9GAMM</name>
<dbReference type="InterPro" id="IPR050682">
    <property type="entry name" value="ModA/WtpA"/>
</dbReference>